<feature type="coiled-coil region" evidence="1">
    <location>
        <begin position="27"/>
        <end position="54"/>
    </location>
</feature>
<dbReference type="EMBL" id="SDEE01000209">
    <property type="protein sequence ID" value="RXW19308.1"/>
    <property type="molecule type" value="Genomic_DNA"/>
</dbReference>
<organism evidence="2 3">
    <name type="scientific">Candolleomyces aberdarensis</name>
    <dbReference type="NCBI Taxonomy" id="2316362"/>
    <lineage>
        <taxon>Eukaryota</taxon>
        <taxon>Fungi</taxon>
        <taxon>Dikarya</taxon>
        <taxon>Basidiomycota</taxon>
        <taxon>Agaricomycotina</taxon>
        <taxon>Agaricomycetes</taxon>
        <taxon>Agaricomycetidae</taxon>
        <taxon>Agaricales</taxon>
        <taxon>Agaricineae</taxon>
        <taxon>Psathyrellaceae</taxon>
        <taxon>Candolleomyces</taxon>
    </lineage>
</organism>
<keyword evidence="3" id="KW-1185">Reference proteome</keyword>
<gene>
    <name evidence="2" type="ORF">EST38_g6535</name>
</gene>
<accession>A0A4V1Q3P5</accession>
<protein>
    <submittedName>
        <fullName evidence="2">Uncharacterized protein</fullName>
    </submittedName>
</protein>
<proteinExistence type="predicted"/>
<dbReference type="OrthoDB" id="3217549at2759"/>
<dbReference type="STRING" id="2316362.A0A4V1Q3P5"/>
<keyword evidence="1" id="KW-0175">Coiled coil</keyword>
<evidence type="ECO:0000313" key="2">
    <source>
        <dbReference type="EMBL" id="RXW19308.1"/>
    </source>
</evidence>
<reference evidence="2 3" key="1">
    <citation type="submission" date="2019-01" db="EMBL/GenBank/DDBJ databases">
        <title>Draft genome sequence of Psathyrella aberdarensis IHI B618.</title>
        <authorList>
            <person name="Buettner E."/>
            <person name="Kellner H."/>
        </authorList>
    </citation>
    <scope>NUCLEOTIDE SEQUENCE [LARGE SCALE GENOMIC DNA]</scope>
    <source>
        <strain evidence="2 3">IHI B618</strain>
    </source>
</reference>
<evidence type="ECO:0000256" key="1">
    <source>
        <dbReference type="SAM" id="Coils"/>
    </source>
</evidence>
<dbReference type="AlphaFoldDB" id="A0A4V1Q3P5"/>
<dbReference type="Proteomes" id="UP000290288">
    <property type="component" value="Unassembled WGS sequence"/>
</dbReference>
<comment type="caution">
    <text evidence="2">The sequence shown here is derived from an EMBL/GenBank/DDBJ whole genome shotgun (WGS) entry which is preliminary data.</text>
</comment>
<name>A0A4V1Q3P5_9AGAR</name>
<evidence type="ECO:0000313" key="3">
    <source>
        <dbReference type="Proteomes" id="UP000290288"/>
    </source>
</evidence>
<sequence length="233" mass="26513">MASPFQPHFNTNYSPSDIERLQITQFVKALQDELKAIDTELKELQSRLVAAEDQLSPRADVGLTEVKQRITTLSTERDQQIYSIEQHTALLNPIHGIPIDILQSIFEQCVNEPVPFASTELDTDPMSPSFCPTLLTFVCSSWRRVALDCPSLWDKPYIFLPEQRSGISYVRWIEILKNYAQLIRLWLSRAGVRPLTIAISSPYGLETNEGFHAVQQVIISFSSQWKSKFGPES</sequence>